<dbReference type="InterPro" id="IPR029045">
    <property type="entry name" value="ClpP/crotonase-like_dom_sf"/>
</dbReference>
<dbReference type="Proteomes" id="UP000320672">
    <property type="component" value="Chromosome"/>
</dbReference>
<dbReference type="KEGG" id="rml:FF011L_20670"/>
<feature type="transmembrane region" description="Helical" evidence="6">
    <location>
        <begin position="604"/>
        <end position="624"/>
    </location>
</feature>
<dbReference type="AlphaFoldDB" id="A0A517MEI9"/>
<keyword evidence="4 6" id="KW-0472">Membrane</keyword>
<dbReference type="Gene3D" id="2.40.50.140">
    <property type="entry name" value="Nucleic acid-binding proteins"/>
    <property type="match status" value="1"/>
</dbReference>
<dbReference type="Gene3D" id="3.90.226.10">
    <property type="entry name" value="2-enoyl-CoA Hydratase, Chain A, domain 1"/>
    <property type="match status" value="1"/>
</dbReference>
<evidence type="ECO:0000256" key="4">
    <source>
        <dbReference type="ARBA" id="ARBA00023136"/>
    </source>
</evidence>
<dbReference type="InterPro" id="IPR052165">
    <property type="entry name" value="Membrane_assoc_protease"/>
</dbReference>
<keyword evidence="10" id="KW-1185">Reference proteome</keyword>
<feature type="region of interest" description="Disordered" evidence="5">
    <location>
        <begin position="69"/>
        <end position="106"/>
    </location>
</feature>
<dbReference type="SUPFAM" id="SSF52096">
    <property type="entry name" value="ClpP/crotonase"/>
    <property type="match status" value="1"/>
</dbReference>
<keyword evidence="3 6" id="KW-1133">Transmembrane helix</keyword>
<dbReference type="InterPro" id="IPR056739">
    <property type="entry name" value="NfeD_membrane"/>
</dbReference>
<feature type="transmembrane region" description="Helical" evidence="6">
    <location>
        <begin position="656"/>
        <end position="678"/>
    </location>
</feature>
<dbReference type="PANTHER" id="PTHR33507">
    <property type="entry name" value="INNER MEMBRANE PROTEIN YBBJ"/>
    <property type="match status" value="1"/>
</dbReference>
<evidence type="ECO:0000256" key="6">
    <source>
        <dbReference type="SAM" id="Phobius"/>
    </source>
</evidence>
<feature type="transmembrane region" description="Helical" evidence="6">
    <location>
        <begin position="630"/>
        <end position="649"/>
    </location>
</feature>
<dbReference type="InterPro" id="IPR012340">
    <property type="entry name" value="NA-bd_OB-fold"/>
</dbReference>
<evidence type="ECO:0000313" key="9">
    <source>
        <dbReference type="EMBL" id="QDS93305.1"/>
    </source>
</evidence>
<evidence type="ECO:0000256" key="1">
    <source>
        <dbReference type="ARBA" id="ARBA00004141"/>
    </source>
</evidence>
<evidence type="ECO:0000256" key="2">
    <source>
        <dbReference type="ARBA" id="ARBA00022692"/>
    </source>
</evidence>
<organism evidence="9 10">
    <name type="scientific">Roseimaritima multifibrata</name>
    <dbReference type="NCBI Taxonomy" id="1930274"/>
    <lineage>
        <taxon>Bacteria</taxon>
        <taxon>Pseudomonadati</taxon>
        <taxon>Planctomycetota</taxon>
        <taxon>Planctomycetia</taxon>
        <taxon>Pirellulales</taxon>
        <taxon>Pirellulaceae</taxon>
        <taxon>Roseimaritima</taxon>
    </lineage>
</organism>
<dbReference type="PANTHER" id="PTHR33507:SF3">
    <property type="entry name" value="INNER MEMBRANE PROTEIN YBBJ"/>
    <property type="match status" value="1"/>
</dbReference>
<comment type="subcellular location">
    <subcellularLocation>
        <location evidence="1">Membrane</location>
        <topology evidence="1">Multi-pass membrane protein</topology>
    </subcellularLocation>
</comment>
<dbReference type="Pfam" id="PF01957">
    <property type="entry name" value="NfeD"/>
    <property type="match status" value="1"/>
</dbReference>
<proteinExistence type="predicted"/>
<feature type="transmembrane region" description="Helical" evidence="6">
    <location>
        <begin position="690"/>
        <end position="712"/>
    </location>
</feature>
<dbReference type="Pfam" id="PF24961">
    <property type="entry name" value="NfeD_membrane"/>
    <property type="match status" value="1"/>
</dbReference>
<dbReference type="GO" id="GO:0005886">
    <property type="term" value="C:plasma membrane"/>
    <property type="evidence" value="ECO:0007669"/>
    <property type="project" value="TreeGrafter"/>
</dbReference>
<evidence type="ECO:0000256" key="5">
    <source>
        <dbReference type="SAM" id="MobiDB-lite"/>
    </source>
</evidence>
<dbReference type="EMBL" id="CP036262">
    <property type="protein sequence ID" value="QDS93305.1"/>
    <property type="molecule type" value="Genomic_DNA"/>
</dbReference>
<dbReference type="InterPro" id="IPR002810">
    <property type="entry name" value="NfeD-like_C"/>
</dbReference>
<gene>
    <name evidence="9" type="ORF">FF011L_20670</name>
</gene>
<evidence type="ECO:0000259" key="7">
    <source>
        <dbReference type="Pfam" id="PF01957"/>
    </source>
</evidence>
<protein>
    <submittedName>
        <fullName evidence="9">Uncharacterized protein</fullName>
    </submittedName>
</protein>
<evidence type="ECO:0000256" key="3">
    <source>
        <dbReference type="ARBA" id="ARBA00022989"/>
    </source>
</evidence>
<dbReference type="OrthoDB" id="284354at2"/>
<feature type="domain" description="NfeD integral membrane" evidence="8">
    <location>
        <begin position="585"/>
        <end position="708"/>
    </location>
</feature>
<evidence type="ECO:0000313" key="10">
    <source>
        <dbReference type="Proteomes" id="UP000320672"/>
    </source>
</evidence>
<accession>A0A517MEI9</accession>
<feature type="domain" description="NfeD-like C-terminal" evidence="7">
    <location>
        <begin position="741"/>
        <end position="794"/>
    </location>
</feature>
<evidence type="ECO:0000259" key="8">
    <source>
        <dbReference type="Pfam" id="PF24961"/>
    </source>
</evidence>
<keyword evidence="2 6" id="KW-0812">Transmembrane</keyword>
<sequence length="798" mass="85455">MPPAFSRYNTASVCLTMRAMMRSNHSPWRASLMLRLLATLLVGVGFCVGGPTLGWSNQEAENPFVEANAQAPAEKQAPADTNPAPAAEPDNAAPVAPAAQAPRAAQAAPAAQAKRGYVLSVPLPITVEAGNQLIDRLKSLAKKPLVVGERQIVLLEFGTPDSSQDGTGTEFEEALRLARVISGPELRNLRIVAFVTKPVRGHAVLPILACDQLLVTPQASVGDASADDVDPDPSIQLLYESIAARRGLFPQSLVDAMLNPGLELVQVTELDGTRRLVSGEELDKIRAAGESLQESQLSTPGATAILDGNALRQARMASHQVQSLEEAADALRIAAWERPEATTRVKVENGTLVELNGNVTTNRIRRIEANLASPANHRDTDAWIVVIDSPGGSLEDSMRLASTFSVVAQDQRLAAGWVQTEALGDSILIAASCRPFLVASDARLGGPGAQNLTPQDVRQMQEAIDQIAMDANRPATVLAGLLDPELKVFHYTDGKTGRKRIATPEQIAREEEQDQSERWSQGDPIDLSQGISGAQAVELGLADGIAENLEAVTAEIGLKNEPRRLSDRKIVRAVEWLGNRPFLPVLLLMIGFMTFSMELSAPGLGVPGFISMLCFSLFFWMSFLAGTAEWLELVAFGLGVIFILIEIFVVPGVGVFGLGGLAMLISGVVLASQTFVIPRNPYQYARMSETLWMVIASCVSLVAGVILLRLLLPNTKLFGHLHLAAPDGDLVEQREQLVHFEHLVGTTGTTVTALRPAGKARIGDNVYAVVSDGSAINEGEPITVLEVHGNRIVVIGEE</sequence>
<name>A0A517MEI9_9BACT</name>
<feature type="compositionally biased region" description="Low complexity" evidence="5">
    <location>
        <begin position="76"/>
        <end position="106"/>
    </location>
</feature>
<reference evidence="9 10" key="1">
    <citation type="submission" date="2019-02" db="EMBL/GenBank/DDBJ databases">
        <title>Deep-cultivation of Planctomycetes and their phenomic and genomic characterization uncovers novel biology.</title>
        <authorList>
            <person name="Wiegand S."/>
            <person name="Jogler M."/>
            <person name="Boedeker C."/>
            <person name="Pinto D."/>
            <person name="Vollmers J."/>
            <person name="Rivas-Marin E."/>
            <person name="Kohn T."/>
            <person name="Peeters S.H."/>
            <person name="Heuer A."/>
            <person name="Rast P."/>
            <person name="Oberbeckmann S."/>
            <person name="Bunk B."/>
            <person name="Jeske O."/>
            <person name="Meyerdierks A."/>
            <person name="Storesund J.E."/>
            <person name="Kallscheuer N."/>
            <person name="Luecker S."/>
            <person name="Lage O.M."/>
            <person name="Pohl T."/>
            <person name="Merkel B.J."/>
            <person name="Hornburger P."/>
            <person name="Mueller R.-W."/>
            <person name="Bruemmer F."/>
            <person name="Labrenz M."/>
            <person name="Spormann A.M."/>
            <person name="Op den Camp H."/>
            <person name="Overmann J."/>
            <person name="Amann R."/>
            <person name="Jetten M.S.M."/>
            <person name="Mascher T."/>
            <person name="Medema M.H."/>
            <person name="Devos D.P."/>
            <person name="Kaster A.-K."/>
            <person name="Ovreas L."/>
            <person name="Rohde M."/>
            <person name="Galperin M.Y."/>
            <person name="Jogler C."/>
        </authorList>
    </citation>
    <scope>NUCLEOTIDE SEQUENCE [LARGE SCALE GENOMIC DNA]</scope>
    <source>
        <strain evidence="9 10">FF011L</strain>
    </source>
</reference>